<organism evidence="2 3">
    <name type="scientific">Thiohalophilus thiocyanatoxydans</name>
    <dbReference type="NCBI Taxonomy" id="381308"/>
    <lineage>
        <taxon>Bacteria</taxon>
        <taxon>Pseudomonadati</taxon>
        <taxon>Pseudomonadota</taxon>
        <taxon>Gammaproteobacteria</taxon>
        <taxon>Thiohalomonadales</taxon>
        <taxon>Thiohalophilaceae</taxon>
        <taxon>Thiohalophilus</taxon>
    </lineage>
</organism>
<keyword evidence="3" id="KW-1185">Reference proteome</keyword>
<dbReference type="AlphaFoldDB" id="A0A4R8IZ14"/>
<sequence length="295" mass="33782">MGQLKHICSGPDWTPVVIVGAPRSGTNMLREILCTLPDVATWPCDEINYIWRHGNVRHDSDVFTPDMARPAVTNSIRRQFDWVARNYQAEFVVEKTCANSLRVPFVDAVLPEAKYLFIRRDGLDAVGSAMKRWKAELDIPYLMRKARFVPLSDLPYYGGRYLWNRFYRLVSREERLAFWGPQLEGMDELLVKHPLDEVCALQWQACVDKAADAFAAMPTDRWLEIAYEDFVREPEREFARVIEFLGIESPSEQVKQAVAGVRADSIGKGRAALNDDALQRLEGLVHQTLARYGYV</sequence>
<name>A0A4R8IZ14_9GAMM</name>
<gene>
    <name evidence="2" type="ORF">EDC23_1070</name>
</gene>
<keyword evidence="1 2" id="KW-0808">Transferase</keyword>
<evidence type="ECO:0000313" key="2">
    <source>
        <dbReference type="EMBL" id="TDY02693.1"/>
    </source>
</evidence>
<evidence type="ECO:0000313" key="3">
    <source>
        <dbReference type="Proteomes" id="UP000294914"/>
    </source>
</evidence>
<dbReference type="OrthoDB" id="1441538at2"/>
<evidence type="ECO:0000256" key="1">
    <source>
        <dbReference type="ARBA" id="ARBA00022679"/>
    </source>
</evidence>
<protein>
    <submittedName>
        <fullName evidence="2">Sulfotransferase family protein</fullName>
    </submittedName>
</protein>
<dbReference type="RefSeq" id="WP_134081877.1">
    <property type="nucleotide sequence ID" value="NZ_SOQX01000002.1"/>
</dbReference>
<comment type="caution">
    <text evidence="2">The sequence shown here is derived from an EMBL/GenBank/DDBJ whole genome shotgun (WGS) entry which is preliminary data.</text>
</comment>
<dbReference type="Proteomes" id="UP000294914">
    <property type="component" value="Unassembled WGS sequence"/>
</dbReference>
<dbReference type="InterPro" id="IPR026634">
    <property type="entry name" value="TPST-like"/>
</dbReference>
<dbReference type="Pfam" id="PF13469">
    <property type="entry name" value="Sulfotransfer_3"/>
    <property type="match status" value="2"/>
</dbReference>
<reference evidence="2 3" key="1">
    <citation type="submission" date="2019-03" db="EMBL/GenBank/DDBJ databases">
        <title>Genomic Encyclopedia of Type Strains, Phase IV (KMG-IV): sequencing the most valuable type-strain genomes for metagenomic binning, comparative biology and taxonomic classification.</title>
        <authorList>
            <person name="Goeker M."/>
        </authorList>
    </citation>
    <scope>NUCLEOTIDE SEQUENCE [LARGE SCALE GENOMIC DNA]</scope>
    <source>
        <strain evidence="2 3">DSM 16326</strain>
    </source>
</reference>
<dbReference type="EMBL" id="SOQX01000002">
    <property type="protein sequence ID" value="TDY02693.1"/>
    <property type="molecule type" value="Genomic_DNA"/>
</dbReference>
<dbReference type="PANTHER" id="PTHR12788:SF10">
    <property type="entry name" value="PROTEIN-TYROSINE SULFOTRANSFERASE"/>
    <property type="match status" value="1"/>
</dbReference>
<dbReference type="GO" id="GO:0008476">
    <property type="term" value="F:protein-tyrosine sulfotransferase activity"/>
    <property type="evidence" value="ECO:0007669"/>
    <property type="project" value="InterPro"/>
</dbReference>
<dbReference type="SUPFAM" id="SSF52540">
    <property type="entry name" value="P-loop containing nucleoside triphosphate hydrolases"/>
    <property type="match status" value="1"/>
</dbReference>
<dbReference type="PANTHER" id="PTHR12788">
    <property type="entry name" value="PROTEIN-TYROSINE SULFOTRANSFERASE 2"/>
    <property type="match status" value="1"/>
</dbReference>
<accession>A0A4R8IZ14</accession>
<dbReference type="Gene3D" id="3.40.50.300">
    <property type="entry name" value="P-loop containing nucleotide triphosphate hydrolases"/>
    <property type="match status" value="1"/>
</dbReference>
<proteinExistence type="predicted"/>
<dbReference type="InterPro" id="IPR027417">
    <property type="entry name" value="P-loop_NTPase"/>
</dbReference>